<dbReference type="PROSITE" id="PS50206">
    <property type="entry name" value="RHODANESE_3"/>
    <property type="match status" value="2"/>
</dbReference>
<dbReference type="CDD" id="cd01448">
    <property type="entry name" value="TST_Repeat_1"/>
    <property type="match status" value="1"/>
</dbReference>
<proteinExistence type="predicted"/>
<feature type="domain" description="Rhodanese" evidence="3">
    <location>
        <begin position="50"/>
        <end position="167"/>
    </location>
</feature>
<dbReference type="InterPro" id="IPR045078">
    <property type="entry name" value="TST/MPST-like"/>
</dbReference>
<dbReference type="InterPro" id="IPR036873">
    <property type="entry name" value="Rhodanese-like_dom_sf"/>
</dbReference>
<comment type="caution">
    <text evidence="4">The sequence shown here is derived from an EMBL/GenBank/DDBJ whole genome shotgun (WGS) entry which is preliminary data.</text>
</comment>
<dbReference type="SMART" id="SM00450">
    <property type="entry name" value="RHOD"/>
    <property type="match status" value="2"/>
</dbReference>
<sequence>MTSILFSGIQSSRPILFAARSILVPSLHKAYSTTPKLDMKLVSTQWLADNKDEVIVLDGSWHMPQTKRNPKQEYLNSHIKGARFFDIDGISDTSSKLPHMLPSSEVFAQSVGELGISENDKVIVYDTNGIFSAPRVYWTFKVFGHERVAVLDGGLPKWLQEERPVEGGQAATKPKLYNAKFQPQLVRSMDQIIQNIKKADGPDGELVIDARPKGRFSGVDPEPRAGLPSGHIPHSLSIPFADVVHQDTKVMKSPQELVKLFKDNGVDVNRNIVTSCGSGVSAAVIYLALEIAGAKKLALYDGAWTEYASHPENKILPEPNRS</sequence>
<evidence type="ECO:0000256" key="1">
    <source>
        <dbReference type="ARBA" id="ARBA00022679"/>
    </source>
</evidence>
<dbReference type="PANTHER" id="PTHR11364:SF27">
    <property type="entry name" value="SULFURTRANSFERASE"/>
    <property type="match status" value="1"/>
</dbReference>
<dbReference type="NCBIfam" id="NF008557">
    <property type="entry name" value="PRK11493.1"/>
    <property type="match status" value="1"/>
</dbReference>
<accession>A0ABR2W4U8</accession>
<evidence type="ECO:0000256" key="2">
    <source>
        <dbReference type="ARBA" id="ARBA00022737"/>
    </source>
</evidence>
<dbReference type="InterPro" id="IPR001763">
    <property type="entry name" value="Rhodanese-like_dom"/>
</dbReference>
<evidence type="ECO:0000313" key="4">
    <source>
        <dbReference type="EMBL" id="KAK9719965.1"/>
    </source>
</evidence>
<dbReference type="Pfam" id="PF00581">
    <property type="entry name" value="Rhodanese"/>
    <property type="match status" value="2"/>
</dbReference>
<dbReference type="Gene3D" id="3.40.250.10">
    <property type="entry name" value="Rhodanese-like domain"/>
    <property type="match status" value="2"/>
</dbReference>
<evidence type="ECO:0000259" key="3">
    <source>
        <dbReference type="PROSITE" id="PS50206"/>
    </source>
</evidence>
<feature type="domain" description="Rhodanese" evidence="3">
    <location>
        <begin position="201"/>
        <end position="316"/>
    </location>
</feature>
<evidence type="ECO:0000313" key="5">
    <source>
        <dbReference type="Proteomes" id="UP001479436"/>
    </source>
</evidence>
<keyword evidence="5" id="KW-1185">Reference proteome</keyword>
<reference evidence="4 5" key="1">
    <citation type="submission" date="2023-04" db="EMBL/GenBank/DDBJ databases">
        <title>Genome of Basidiobolus ranarum AG-B5.</title>
        <authorList>
            <person name="Stajich J.E."/>
            <person name="Carter-House D."/>
            <person name="Gryganskyi A."/>
        </authorList>
    </citation>
    <scope>NUCLEOTIDE SEQUENCE [LARGE SCALE GENOMIC DNA]</scope>
    <source>
        <strain evidence="4 5">AG-B5</strain>
    </source>
</reference>
<organism evidence="4 5">
    <name type="scientific">Basidiobolus ranarum</name>
    <dbReference type="NCBI Taxonomy" id="34480"/>
    <lineage>
        <taxon>Eukaryota</taxon>
        <taxon>Fungi</taxon>
        <taxon>Fungi incertae sedis</taxon>
        <taxon>Zoopagomycota</taxon>
        <taxon>Entomophthoromycotina</taxon>
        <taxon>Basidiobolomycetes</taxon>
        <taxon>Basidiobolales</taxon>
        <taxon>Basidiobolaceae</taxon>
        <taxon>Basidiobolus</taxon>
    </lineage>
</organism>
<name>A0ABR2W4U8_9FUNG</name>
<dbReference type="SUPFAM" id="SSF52821">
    <property type="entry name" value="Rhodanese/Cell cycle control phosphatase"/>
    <property type="match status" value="2"/>
</dbReference>
<gene>
    <name evidence="4" type="ORF">K7432_004449</name>
</gene>
<keyword evidence="2" id="KW-0677">Repeat</keyword>
<dbReference type="PANTHER" id="PTHR11364">
    <property type="entry name" value="THIOSULFATE SULFERTANSFERASE"/>
    <property type="match status" value="1"/>
</dbReference>
<dbReference type="EMBL" id="JASJQH010007029">
    <property type="protein sequence ID" value="KAK9719965.1"/>
    <property type="molecule type" value="Genomic_DNA"/>
</dbReference>
<keyword evidence="1" id="KW-0808">Transferase</keyword>
<protein>
    <recommendedName>
        <fullName evidence="3">Rhodanese domain-containing protein</fullName>
    </recommendedName>
</protein>
<dbReference type="CDD" id="cd01449">
    <property type="entry name" value="TST_Repeat_2"/>
    <property type="match status" value="1"/>
</dbReference>
<dbReference type="Proteomes" id="UP001479436">
    <property type="component" value="Unassembled WGS sequence"/>
</dbReference>